<accession>X0WMI4</accession>
<feature type="region of interest" description="Disordered" evidence="1">
    <location>
        <begin position="1"/>
        <end position="37"/>
    </location>
</feature>
<feature type="compositionally biased region" description="Polar residues" evidence="1">
    <location>
        <begin position="14"/>
        <end position="35"/>
    </location>
</feature>
<name>X0WMI4_9ZZZZ</name>
<evidence type="ECO:0000313" key="2">
    <source>
        <dbReference type="EMBL" id="GAG32189.1"/>
    </source>
</evidence>
<gene>
    <name evidence="2" type="ORF">S01H1_63018</name>
</gene>
<dbReference type="EMBL" id="BARS01041434">
    <property type="protein sequence ID" value="GAG32189.1"/>
    <property type="molecule type" value="Genomic_DNA"/>
</dbReference>
<comment type="caution">
    <text evidence="2">The sequence shown here is derived from an EMBL/GenBank/DDBJ whole genome shotgun (WGS) entry which is preliminary data.</text>
</comment>
<proteinExistence type="predicted"/>
<dbReference type="AlphaFoldDB" id="X0WMI4"/>
<sequence length="125" mass="14359">MNVNPYNTRDYENKSNWTLGQSKPNSKPIQTQSKPVLSAACPERREFTLSVIEGNGSNGPITRMSQMNVNSLITKDYRKKDDFAVQKNKLNFFKDKMNVSTILIKDYENIPDWTLIENKPNQSLS</sequence>
<reference evidence="2" key="1">
    <citation type="journal article" date="2014" name="Front. Microbiol.">
        <title>High frequency of phylogenetically diverse reductive dehalogenase-homologous genes in deep subseafloor sedimentary metagenomes.</title>
        <authorList>
            <person name="Kawai M."/>
            <person name="Futagami T."/>
            <person name="Toyoda A."/>
            <person name="Takaki Y."/>
            <person name="Nishi S."/>
            <person name="Hori S."/>
            <person name="Arai W."/>
            <person name="Tsubouchi T."/>
            <person name="Morono Y."/>
            <person name="Uchiyama I."/>
            <person name="Ito T."/>
            <person name="Fujiyama A."/>
            <person name="Inagaki F."/>
            <person name="Takami H."/>
        </authorList>
    </citation>
    <scope>NUCLEOTIDE SEQUENCE</scope>
    <source>
        <strain evidence="2">Expedition CK06-06</strain>
    </source>
</reference>
<protein>
    <submittedName>
        <fullName evidence="2">Uncharacterized protein</fullName>
    </submittedName>
</protein>
<organism evidence="2">
    <name type="scientific">marine sediment metagenome</name>
    <dbReference type="NCBI Taxonomy" id="412755"/>
    <lineage>
        <taxon>unclassified sequences</taxon>
        <taxon>metagenomes</taxon>
        <taxon>ecological metagenomes</taxon>
    </lineage>
</organism>
<evidence type="ECO:0000256" key="1">
    <source>
        <dbReference type="SAM" id="MobiDB-lite"/>
    </source>
</evidence>